<name>X6PBI0_RETFI</name>
<sequence length="178" mass="21358">MNNKTSQFLLGKLYNHFFEEKKRMKMIVVVIFLFFIVKSLFVEFKFGIIESYTFIFAFILSFDKTKQIIAYYLDHFDQRFTYDIRPLNIVIESHLLNFKIFFIIQEQIFSYIFIFKILEKLNEKQLDDLELLMNGLGDNIKIFTLIKLDGKHLSHLLETIAMKLSEIQIDAISKWTQK</sequence>
<comment type="caution">
    <text evidence="2">The sequence shown here is derived from an EMBL/GenBank/DDBJ whole genome shotgun (WGS) entry which is preliminary data.</text>
</comment>
<accession>X6PBI0</accession>
<proteinExistence type="predicted"/>
<evidence type="ECO:0000256" key="1">
    <source>
        <dbReference type="SAM" id="Phobius"/>
    </source>
</evidence>
<feature type="transmembrane region" description="Helical" evidence="1">
    <location>
        <begin position="24"/>
        <end position="41"/>
    </location>
</feature>
<organism evidence="2 3">
    <name type="scientific">Reticulomyxa filosa</name>
    <dbReference type="NCBI Taxonomy" id="46433"/>
    <lineage>
        <taxon>Eukaryota</taxon>
        <taxon>Sar</taxon>
        <taxon>Rhizaria</taxon>
        <taxon>Retaria</taxon>
        <taxon>Foraminifera</taxon>
        <taxon>Monothalamids</taxon>
        <taxon>Reticulomyxidae</taxon>
        <taxon>Reticulomyxa</taxon>
    </lineage>
</organism>
<keyword evidence="1" id="KW-0812">Transmembrane</keyword>
<dbReference type="AlphaFoldDB" id="X6PBI0"/>
<keyword evidence="3" id="KW-1185">Reference proteome</keyword>
<reference evidence="2 3" key="1">
    <citation type="journal article" date="2013" name="Curr. Biol.">
        <title>The Genome of the Foraminiferan Reticulomyxa filosa.</title>
        <authorList>
            <person name="Glockner G."/>
            <person name="Hulsmann N."/>
            <person name="Schleicher M."/>
            <person name="Noegel A.A."/>
            <person name="Eichinger L."/>
            <person name="Gallinger C."/>
            <person name="Pawlowski J."/>
            <person name="Sierra R."/>
            <person name="Euteneuer U."/>
            <person name="Pillet L."/>
            <person name="Moustafa A."/>
            <person name="Platzer M."/>
            <person name="Groth M."/>
            <person name="Szafranski K."/>
            <person name="Schliwa M."/>
        </authorList>
    </citation>
    <scope>NUCLEOTIDE SEQUENCE [LARGE SCALE GENOMIC DNA]</scope>
</reference>
<keyword evidence="1" id="KW-1133">Transmembrane helix</keyword>
<gene>
    <name evidence="2" type="ORF">RFI_01196</name>
</gene>
<protein>
    <submittedName>
        <fullName evidence="2">Uncharacterized protein</fullName>
    </submittedName>
</protein>
<evidence type="ECO:0000313" key="2">
    <source>
        <dbReference type="EMBL" id="ETO35865.1"/>
    </source>
</evidence>
<evidence type="ECO:0000313" key="3">
    <source>
        <dbReference type="Proteomes" id="UP000023152"/>
    </source>
</evidence>
<keyword evidence="1" id="KW-0472">Membrane</keyword>
<dbReference type="Proteomes" id="UP000023152">
    <property type="component" value="Unassembled WGS sequence"/>
</dbReference>
<dbReference type="EMBL" id="ASPP01001204">
    <property type="protein sequence ID" value="ETO35865.1"/>
    <property type="molecule type" value="Genomic_DNA"/>
</dbReference>